<feature type="region of interest" description="Disordered" evidence="1">
    <location>
        <begin position="52"/>
        <end position="90"/>
    </location>
</feature>
<dbReference type="PANTHER" id="PTHR36751:SF1">
    <property type="entry name" value="F3E22.8 PROTEIN"/>
    <property type="match status" value="1"/>
</dbReference>
<proteinExistence type="predicted"/>
<evidence type="ECO:0000313" key="2">
    <source>
        <dbReference type="EMBL" id="KAK7286752.1"/>
    </source>
</evidence>
<evidence type="ECO:0000256" key="1">
    <source>
        <dbReference type="SAM" id="MobiDB-lite"/>
    </source>
</evidence>
<gene>
    <name evidence="2" type="ORF">RJT34_21973</name>
</gene>
<dbReference type="AlphaFoldDB" id="A0AAN9IUT2"/>
<keyword evidence="3" id="KW-1185">Reference proteome</keyword>
<protein>
    <submittedName>
        <fullName evidence="2">Uncharacterized protein</fullName>
    </submittedName>
</protein>
<sequence length="189" mass="20286">MMMVADAVTVAVTAAKGIGILRSFQFTSNFSLSDSCADQISAMIQTYDAVAPPPVKPTTYRTPRRTLLRRKRRSRRRLSGDSNSGDAGKEDFYFGDGGDGPFVGGGGGGFGGSGGSGWNSNRFGDGNNWDEPSSSLPDPAFDFVYQVLSWIMLSNCLHFAFKKILRIVAAGAIVDSDREKVPARLAPMC</sequence>
<organism evidence="2 3">
    <name type="scientific">Clitoria ternatea</name>
    <name type="common">Butterfly pea</name>
    <dbReference type="NCBI Taxonomy" id="43366"/>
    <lineage>
        <taxon>Eukaryota</taxon>
        <taxon>Viridiplantae</taxon>
        <taxon>Streptophyta</taxon>
        <taxon>Embryophyta</taxon>
        <taxon>Tracheophyta</taxon>
        <taxon>Spermatophyta</taxon>
        <taxon>Magnoliopsida</taxon>
        <taxon>eudicotyledons</taxon>
        <taxon>Gunneridae</taxon>
        <taxon>Pentapetalae</taxon>
        <taxon>rosids</taxon>
        <taxon>fabids</taxon>
        <taxon>Fabales</taxon>
        <taxon>Fabaceae</taxon>
        <taxon>Papilionoideae</taxon>
        <taxon>50 kb inversion clade</taxon>
        <taxon>NPAAA clade</taxon>
        <taxon>indigoferoid/millettioid clade</taxon>
        <taxon>Phaseoleae</taxon>
        <taxon>Clitoria</taxon>
    </lineage>
</organism>
<dbReference type="EMBL" id="JAYKXN010000005">
    <property type="protein sequence ID" value="KAK7286752.1"/>
    <property type="molecule type" value="Genomic_DNA"/>
</dbReference>
<accession>A0AAN9IUT2</accession>
<evidence type="ECO:0000313" key="3">
    <source>
        <dbReference type="Proteomes" id="UP001359559"/>
    </source>
</evidence>
<name>A0AAN9IUT2_CLITE</name>
<dbReference type="Proteomes" id="UP001359559">
    <property type="component" value="Unassembled WGS sequence"/>
</dbReference>
<comment type="caution">
    <text evidence="2">The sequence shown here is derived from an EMBL/GenBank/DDBJ whole genome shotgun (WGS) entry which is preliminary data.</text>
</comment>
<feature type="compositionally biased region" description="Basic residues" evidence="1">
    <location>
        <begin position="62"/>
        <end position="77"/>
    </location>
</feature>
<reference evidence="2 3" key="1">
    <citation type="submission" date="2024-01" db="EMBL/GenBank/DDBJ databases">
        <title>The genomes of 5 underutilized Papilionoideae crops provide insights into root nodulation and disease resistance.</title>
        <authorList>
            <person name="Yuan L."/>
        </authorList>
    </citation>
    <scope>NUCLEOTIDE SEQUENCE [LARGE SCALE GENOMIC DNA]</scope>
    <source>
        <strain evidence="2">LY-2023</strain>
        <tissue evidence="2">Leaf</tissue>
    </source>
</reference>
<dbReference type="PANTHER" id="PTHR36751">
    <property type="entry name" value="F3E22.8 PROTEIN"/>
    <property type="match status" value="1"/>
</dbReference>